<evidence type="ECO:0000313" key="2">
    <source>
        <dbReference type="Proteomes" id="UP000541636"/>
    </source>
</evidence>
<dbReference type="Pfam" id="PF00491">
    <property type="entry name" value="Arginase"/>
    <property type="match status" value="1"/>
</dbReference>
<gene>
    <name evidence="1" type="ORF">HF690_03385</name>
</gene>
<protein>
    <recommendedName>
        <fullName evidence="3">Arginase family protein</fullName>
    </recommendedName>
</protein>
<accession>A0A846ZJ16</accession>
<evidence type="ECO:0000313" key="1">
    <source>
        <dbReference type="EMBL" id="NKZ37996.1"/>
    </source>
</evidence>
<dbReference type="GO" id="GO:0016813">
    <property type="term" value="F:hydrolase activity, acting on carbon-nitrogen (but not peptide) bonds, in linear amidines"/>
    <property type="evidence" value="ECO:0007669"/>
    <property type="project" value="UniProtKB-ARBA"/>
</dbReference>
<dbReference type="Proteomes" id="UP000541636">
    <property type="component" value="Unassembled WGS sequence"/>
</dbReference>
<dbReference type="AlphaFoldDB" id="A0A846ZJ16"/>
<dbReference type="EMBL" id="JAAZQD010000001">
    <property type="protein sequence ID" value="NKZ37996.1"/>
    <property type="molecule type" value="Genomic_DNA"/>
</dbReference>
<evidence type="ECO:0008006" key="3">
    <source>
        <dbReference type="Google" id="ProtNLM"/>
    </source>
</evidence>
<comment type="caution">
    <text evidence="1">The sequence shown here is derived from an EMBL/GenBank/DDBJ whole genome shotgun (WGS) entry which is preliminary data.</text>
</comment>
<dbReference type="Gene3D" id="3.40.800.10">
    <property type="entry name" value="Ureohydrolase domain"/>
    <property type="match status" value="1"/>
</dbReference>
<dbReference type="GO" id="GO:0046872">
    <property type="term" value="F:metal ion binding"/>
    <property type="evidence" value="ECO:0007669"/>
    <property type="project" value="InterPro"/>
</dbReference>
<name>A0A846ZJ16_9GAMM</name>
<dbReference type="InterPro" id="IPR006035">
    <property type="entry name" value="Ureohydrolase"/>
</dbReference>
<keyword evidence="2" id="KW-1185">Reference proteome</keyword>
<proteinExistence type="predicted"/>
<dbReference type="InterPro" id="IPR023696">
    <property type="entry name" value="Ureohydrolase_dom_sf"/>
</dbReference>
<reference evidence="1 2" key="1">
    <citation type="journal article" date="2017" name="Int. J. Syst. Evol. Microbiol.">
        <title>Oleiagrimonas citrea sp. nov., a marine bacterium isolated from tidal flat sediment and emended description of the genus Oleiagrimonas Fang et al. 2015 and Oleiagrimonas soli.</title>
        <authorList>
            <person name="Yang S.H."/>
            <person name="Seo H.S."/>
            <person name="Seong C.N."/>
            <person name="Kwon K.K."/>
        </authorList>
    </citation>
    <scope>NUCLEOTIDE SEQUENCE [LARGE SCALE GENOMIC DNA]</scope>
    <source>
        <strain evidence="1 2">MEBiC09124</strain>
    </source>
</reference>
<dbReference type="SUPFAM" id="SSF52768">
    <property type="entry name" value="Arginase/deacetylase"/>
    <property type="match status" value="1"/>
</dbReference>
<sequence>MRPVVLDLDGSVDTLPQAVVVPLAHWNAPLRFACSRRQLRGFAQRLGELLPREGGTFFTGSGDFHHLSLPLIERAALQHGPLEVVVFDNHPDNMRFAFGVHCGSWVRDVTQLPNVLHVHVVGITSSDIGPVHAWENHLGPLRRGRLTYWSIGARTGWARAVGLGAAFRNFADVPSLLQTFRTEMARSETPVYLSIDKDVLSPEDARTNWDQGCLREHDLHAAIRALDGRLVGSDVTGEVSMARYAQWWKRVLSALDRQPPVSDADLAAWQAQQHAVNRRLLTVIDAARRAG</sequence>
<organism evidence="1 2">
    <name type="scientific">Oleiagrimonas citrea</name>
    <dbReference type="NCBI Taxonomy" id="1665687"/>
    <lineage>
        <taxon>Bacteria</taxon>
        <taxon>Pseudomonadati</taxon>
        <taxon>Pseudomonadota</taxon>
        <taxon>Gammaproteobacteria</taxon>
        <taxon>Lysobacterales</taxon>
        <taxon>Rhodanobacteraceae</taxon>
        <taxon>Oleiagrimonas</taxon>
    </lineage>
</organism>